<evidence type="ECO:0000313" key="2">
    <source>
        <dbReference type="EMBL" id="GGG15978.1"/>
    </source>
</evidence>
<dbReference type="PANTHER" id="PTHR33570:SF2">
    <property type="entry name" value="CARBOXYMUCONOLACTONE DECARBOXYLASE-LIKE DOMAIN-CONTAINING PROTEIN"/>
    <property type="match status" value="1"/>
</dbReference>
<dbReference type="RefSeq" id="WP_188613712.1">
    <property type="nucleotide sequence ID" value="NZ_BMJT01000002.1"/>
</dbReference>
<keyword evidence="3" id="KW-1185">Reference proteome</keyword>
<gene>
    <name evidence="2" type="primary">pcaC</name>
    <name evidence="2" type="ORF">GCM10007425_07860</name>
</gene>
<dbReference type="Pfam" id="PF02627">
    <property type="entry name" value="CMD"/>
    <property type="match status" value="1"/>
</dbReference>
<dbReference type="GO" id="GO:0051920">
    <property type="term" value="F:peroxiredoxin activity"/>
    <property type="evidence" value="ECO:0007669"/>
    <property type="project" value="InterPro"/>
</dbReference>
<dbReference type="AlphaFoldDB" id="A0A917FZZ0"/>
<proteinExistence type="predicted"/>
<evidence type="ECO:0000313" key="3">
    <source>
        <dbReference type="Proteomes" id="UP000616608"/>
    </source>
</evidence>
<dbReference type="InterPro" id="IPR029032">
    <property type="entry name" value="AhpD-like"/>
</dbReference>
<dbReference type="EMBL" id="BMJT01000002">
    <property type="protein sequence ID" value="GGG15978.1"/>
    <property type="molecule type" value="Genomic_DNA"/>
</dbReference>
<comment type="caution">
    <text evidence="2">The sequence shown here is derived from an EMBL/GenBank/DDBJ whole genome shotgun (WGS) entry which is preliminary data.</text>
</comment>
<dbReference type="Proteomes" id="UP000616608">
    <property type="component" value="Unassembled WGS sequence"/>
</dbReference>
<dbReference type="SUPFAM" id="SSF69118">
    <property type="entry name" value="AhpD-like"/>
    <property type="match status" value="1"/>
</dbReference>
<dbReference type="Gene3D" id="1.20.1290.10">
    <property type="entry name" value="AhpD-like"/>
    <property type="match status" value="1"/>
</dbReference>
<feature type="domain" description="Carboxymuconolactone decarboxylase-like" evidence="1">
    <location>
        <begin position="38"/>
        <end position="121"/>
    </location>
</feature>
<accession>A0A917FZZ0</accession>
<organism evidence="2 3">
    <name type="scientific">Lysinibacillus alkalisoli</name>
    <dbReference type="NCBI Taxonomy" id="1911548"/>
    <lineage>
        <taxon>Bacteria</taxon>
        <taxon>Bacillati</taxon>
        <taxon>Bacillota</taxon>
        <taxon>Bacilli</taxon>
        <taxon>Bacillales</taxon>
        <taxon>Bacillaceae</taxon>
        <taxon>Lysinibacillus</taxon>
    </lineage>
</organism>
<reference evidence="2" key="2">
    <citation type="submission" date="2020-09" db="EMBL/GenBank/DDBJ databases">
        <authorList>
            <person name="Sun Q."/>
            <person name="Zhou Y."/>
        </authorList>
    </citation>
    <scope>NUCLEOTIDE SEQUENCE</scope>
    <source>
        <strain evidence="2">CGMCC 1.15760</strain>
    </source>
</reference>
<name>A0A917FZZ0_9BACI</name>
<sequence>MHNERYEKGLKKMMEFNESTTDRGNHLKVVEDLKDIAPDISRFIIEFGYGDLYTREPLDNKQRALITIASLVTQGAEPQLEIHINAGLVAGLTPQEIVESITHLISYTGFPRVLNAIRVAKKVFEERGLMPVVQEYASINK</sequence>
<protein>
    <submittedName>
        <fullName evidence="2">4-carboxymuconolactone decarboxylase</fullName>
    </submittedName>
</protein>
<evidence type="ECO:0000259" key="1">
    <source>
        <dbReference type="Pfam" id="PF02627"/>
    </source>
</evidence>
<dbReference type="PANTHER" id="PTHR33570">
    <property type="entry name" value="4-CARBOXYMUCONOLACTONE DECARBOXYLASE FAMILY PROTEIN"/>
    <property type="match status" value="1"/>
</dbReference>
<dbReference type="InterPro" id="IPR052512">
    <property type="entry name" value="4CMD/NDH-1_regulator"/>
</dbReference>
<dbReference type="InterPro" id="IPR003779">
    <property type="entry name" value="CMD-like"/>
</dbReference>
<reference evidence="2" key="1">
    <citation type="journal article" date="2014" name="Int. J. Syst. Evol. Microbiol.">
        <title>Complete genome sequence of Corynebacterium casei LMG S-19264T (=DSM 44701T), isolated from a smear-ripened cheese.</title>
        <authorList>
            <consortium name="US DOE Joint Genome Institute (JGI-PGF)"/>
            <person name="Walter F."/>
            <person name="Albersmeier A."/>
            <person name="Kalinowski J."/>
            <person name="Ruckert C."/>
        </authorList>
    </citation>
    <scope>NUCLEOTIDE SEQUENCE</scope>
    <source>
        <strain evidence="2">CGMCC 1.15760</strain>
    </source>
</reference>